<reference evidence="1 2" key="1">
    <citation type="submission" date="2013-03" db="EMBL/GenBank/DDBJ databases">
        <authorList>
            <person name="Harkins D.M."/>
            <person name="Durkin A.S."/>
            <person name="Brinkac L.M."/>
            <person name="Haft D.H."/>
            <person name="Selengut J.D."/>
            <person name="Sanka R."/>
            <person name="DePew J."/>
            <person name="Purushe J."/>
            <person name="Galloway R.L."/>
            <person name="Vinetz J.M."/>
            <person name="Sutton G.G."/>
            <person name="Nierman W.C."/>
            <person name="Fouts D.E."/>
        </authorList>
    </citation>
    <scope>NUCLEOTIDE SEQUENCE [LARGE SCALE GENOMIC DNA]</scope>
    <source>
        <strain evidence="1 2">Waz Holland</strain>
    </source>
</reference>
<evidence type="ECO:0000313" key="2">
    <source>
        <dbReference type="Proteomes" id="UP000012227"/>
    </source>
</evidence>
<sequence>MEFTKKTHYEKLKSTLENEKLPQEDKVRIEDAIKKYNDWISNIEKIKTSVKNPDEKLYDLVTIFNDYKYYIEFDLIFLSKNDFLYRQKGQLKLDNSIIEEFLPHLIDPSIIKDLKTDNLVVGPNTTFASVYFESNLSDQSPDGGLKIRTKDQDFSIAKKLYIMTSFDENFTLAKPKITYLSYIAAECKTNLDKTMFQEASATAHDIKSAIPGSKYFLICEWLDMTPISTAPTDIDEVLILRKAKRIPANRRKDFDTYKGRLANKEYYSQFLLTNPIYPDAIERFLTHIAKVIHNESLIEDDVLKQGYF</sequence>
<organism evidence="1 2">
    <name type="scientific">Leptospira vanthielii serovar Holland str. Waz Holland = ATCC 700522</name>
    <dbReference type="NCBI Taxonomy" id="1218591"/>
    <lineage>
        <taxon>Bacteria</taxon>
        <taxon>Pseudomonadati</taxon>
        <taxon>Spirochaetota</taxon>
        <taxon>Spirochaetia</taxon>
        <taxon>Leptospirales</taxon>
        <taxon>Leptospiraceae</taxon>
        <taxon>Leptospira</taxon>
    </lineage>
</organism>
<dbReference type="InterPro" id="IPR018577">
    <property type="entry name" value="Restrct_endonuc_II_Bpu10I"/>
</dbReference>
<dbReference type="GO" id="GO:0004519">
    <property type="term" value="F:endonuclease activity"/>
    <property type="evidence" value="ECO:0007669"/>
    <property type="project" value="UniProtKB-KW"/>
</dbReference>
<evidence type="ECO:0000313" key="1">
    <source>
        <dbReference type="EMBL" id="EMY71630.1"/>
    </source>
</evidence>
<name>N1WE26_9LEPT</name>
<keyword evidence="1" id="KW-0378">Hydrolase</keyword>
<dbReference type="Pfam" id="PF09549">
    <property type="entry name" value="RE_Bpu10I"/>
    <property type="match status" value="1"/>
</dbReference>
<proteinExistence type="predicted"/>
<accession>N1WE26</accession>
<dbReference type="EMBL" id="AOGY02000011">
    <property type="protein sequence ID" value="EMY71630.1"/>
    <property type="molecule type" value="Genomic_DNA"/>
</dbReference>
<comment type="caution">
    <text evidence="1">The sequence shown here is derived from an EMBL/GenBank/DDBJ whole genome shotgun (WGS) entry which is preliminary data.</text>
</comment>
<keyword evidence="1" id="KW-0255">Endonuclease</keyword>
<dbReference type="STRING" id="1218591.LEP1GSC199_0571"/>
<dbReference type="AlphaFoldDB" id="N1WE26"/>
<protein>
    <submittedName>
        <fullName evidence="1">Bpu10I restriction endonuclease</fullName>
    </submittedName>
</protein>
<gene>
    <name evidence="1" type="ORF">LEP1GSC199_0571</name>
</gene>
<dbReference type="RefSeq" id="WP_002976361.1">
    <property type="nucleotide sequence ID" value="NZ_AOGY02000011.1"/>
</dbReference>
<keyword evidence="1" id="KW-0540">Nuclease</keyword>
<dbReference type="Proteomes" id="UP000012227">
    <property type="component" value="Unassembled WGS sequence"/>
</dbReference>